<gene>
    <name evidence="4" type="primary">LOC111086361</name>
</gene>
<feature type="domain" description="GBD/FH3" evidence="2">
    <location>
        <begin position="1"/>
        <end position="405"/>
    </location>
</feature>
<organism evidence="3 4">
    <name type="scientific">Limulus polyphemus</name>
    <name type="common">Atlantic horseshoe crab</name>
    <dbReference type="NCBI Taxonomy" id="6850"/>
    <lineage>
        <taxon>Eukaryota</taxon>
        <taxon>Metazoa</taxon>
        <taxon>Ecdysozoa</taxon>
        <taxon>Arthropoda</taxon>
        <taxon>Chelicerata</taxon>
        <taxon>Merostomata</taxon>
        <taxon>Xiphosura</taxon>
        <taxon>Limulidae</taxon>
        <taxon>Limulus</taxon>
    </lineage>
</organism>
<dbReference type="InterPro" id="IPR043592">
    <property type="entry name" value="FMNL_animal"/>
</dbReference>
<dbReference type="GeneID" id="111086361"/>
<dbReference type="Pfam" id="PF06367">
    <property type="entry name" value="Drf_FH3"/>
    <property type="match status" value="1"/>
</dbReference>
<dbReference type="InterPro" id="IPR014768">
    <property type="entry name" value="GBD/FH3_dom"/>
</dbReference>
<accession>A0ABM1SLX3</accession>
<dbReference type="SMART" id="SM01140">
    <property type="entry name" value="Drf_GBD"/>
    <property type="match status" value="1"/>
</dbReference>
<evidence type="ECO:0000313" key="4">
    <source>
        <dbReference type="RefSeq" id="XP_022244629.1"/>
    </source>
</evidence>
<dbReference type="RefSeq" id="XP_022244629.1">
    <property type="nucleotide sequence ID" value="XM_022388921.1"/>
</dbReference>
<dbReference type="InterPro" id="IPR010473">
    <property type="entry name" value="GTPase-bd"/>
</dbReference>
<evidence type="ECO:0000256" key="1">
    <source>
        <dbReference type="SAM" id="Coils"/>
    </source>
</evidence>
<dbReference type="Proteomes" id="UP000694941">
    <property type="component" value="Unplaced"/>
</dbReference>
<dbReference type="Pfam" id="PF06371">
    <property type="entry name" value="Drf_GBD"/>
    <property type="match status" value="1"/>
</dbReference>
<evidence type="ECO:0000313" key="3">
    <source>
        <dbReference type="Proteomes" id="UP000694941"/>
    </source>
</evidence>
<keyword evidence="1" id="KW-0175">Coiled coil</keyword>
<name>A0ABM1SLX3_LIMPO</name>
<evidence type="ECO:0000259" key="2">
    <source>
        <dbReference type="PROSITE" id="PS51232"/>
    </source>
</evidence>
<dbReference type="InterPro" id="IPR011989">
    <property type="entry name" value="ARM-like"/>
</dbReference>
<dbReference type="PROSITE" id="PS51232">
    <property type="entry name" value="GBD_FH3"/>
    <property type="match status" value="1"/>
</dbReference>
<dbReference type="InterPro" id="IPR016024">
    <property type="entry name" value="ARM-type_fold"/>
</dbReference>
<reference evidence="4" key="1">
    <citation type="submission" date="2025-08" db="UniProtKB">
        <authorList>
            <consortium name="RefSeq"/>
        </authorList>
    </citation>
    <scope>IDENTIFICATION</scope>
    <source>
        <tissue evidence="4">Muscle</tissue>
    </source>
</reference>
<dbReference type="Gene3D" id="1.25.10.10">
    <property type="entry name" value="Leucine-rich Repeat Variant"/>
    <property type="match status" value="1"/>
</dbReference>
<proteinExistence type="predicted"/>
<dbReference type="PANTHER" id="PTHR45857">
    <property type="entry name" value="FORMIN-LIKE PROTEIN"/>
    <property type="match status" value="1"/>
</dbReference>
<dbReference type="SMART" id="SM01139">
    <property type="entry name" value="Drf_FH3"/>
    <property type="match status" value="1"/>
</dbReference>
<dbReference type="PANTHER" id="PTHR45857:SF9">
    <property type="entry name" value="MULTIPLE WING HAIRS, ISOFORM C"/>
    <property type="match status" value="1"/>
</dbReference>
<feature type="coiled-coil region" evidence="1">
    <location>
        <begin position="303"/>
        <end position="347"/>
    </location>
</feature>
<dbReference type="InterPro" id="IPR010472">
    <property type="entry name" value="FH3_dom"/>
</dbReference>
<keyword evidence="3" id="KW-1185">Reference proteome</keyword>
<protein>
    <submittedName>
        <fullName evidence="4">Uncharacterized protein LOC111086361</fullName>
    </submittedName>
</protein>
<sequence>MSTPESDQLELQVFFRRSLRSSTQHKRPMPYLDPKHYVYYLRRQVALSNGVKPKNKRKSEDTDVTLELPSVYYLLQKLKEDLQAANKKFLLEFVAEPQNGVRLVLDLLNSCWRIQIDQELSWIHDSERQFLLRNALREEHECLLCLKNCIKLKEAVTMVMKHSNGLSTLAFCITSNCRKSRLLALQLLTTVCQASFDGNERVLEAMTSVKLAYGESVRFKFMMSMLKSGTRNSTDFKCAVLVLINTILLRTHDLDQKVRLQCEFKEAGLNILKLEEELFEKTTPTNDSFWKEISKWKERYVNIQEIMSESQQMASQIKALKNEVEHLHKMNKKLEAQKRSLMHAEIKKLETTEMNESYYKEIKSPHQYPVDIIGSGHPNNDEIIINVPTVFSSKKKLASRSRASASYHSRQLTPKTILFNFKLRKKW</sequence>
<dbReference type="SUPFAM" id="SSF48371">
    <property type="entry name" value="ARM repeat"/>
    <property type="match status" value="1"/>
</dbReference>